<dbReference type="GO" id="GO:0006915">
    <property type="term" value="P:apoptotic process"/>
    <property type="evidence" value="ECO:0007669"/>
    <property type="project" value="InterPro"/>
</dbReference>
<name>A0A8C9USA7_SPEDA</name>
<dbReference type="Pfam" id="PF07392">
    <property type="entry name" value="P19Arf_N"/>
    <property type="match status" value="1"/>
</dbReference>
<dbReference type="GO" id="GO:0051726">
    <property type="term" value="P:regulation of cell cycle"/>
    <property type="evidence" value="ECO:0007669"/>
    <property type="project" value="InterPro"/>
</dbReference>
<feature type="compositionally biased region" description="Basic residues" evidence="1">
    <location>
        <begin position="107"/>
        <end position="118"/>
    </location>
</feature>
<evidence type="ECO:0000313" key="2">
    <source>
        <dbReference type="Ensembl" id="ENSSDAP00000017114.1"/>
    </source>
</evidence>
<protein>
    <submittedName>
        <fullName evidence="2">Uncharacterized protein</fullName>
    </submittedName>
</protein>
<feature type="compositionally biased region" description="Gly residues" evidence="1">
    <location>
        <begin position="127"/>
        <end position="136"/>
    </location>
</feature>
<sequence length="161" mass="17617">MGRGRCVGPSLHSGDRGGALLRGCGKNMVRRFLVTVRIRPTCGPLRVRAFVVHIPRLAREWEVSREQAVAALVLLLVRSQRRGQQSHPRRPGNDDGQHPRSPTTAAPRRRAQLRRPSHPHPTSARRGPGGFPGHAGGAKTEMLFGRASLLASSATKRGRVR</sequence>
<organism evidence="2 3">
    <name type="scientific">Spermophilus dauricus</name>
    <name type="common">Daurian ground squirrel</name>
    <dbReference type="NCBI Taxonomy" id="99837"/>
    <lineage>
        <taxon>Eukaryota</taxon>
        <taxon>Metazoa</taxon>
        <taxon>Chordata</taxon>
        <taxon>Craniata</taxon>
        <taxon>Vertebrata</taxon>
        <taxon>Euteleostomi</taxon>
        <taxon>Mammalia</taxon>
        <taxon>Eutheria</taxon>
        <taxon>Euarchontoglires</taxon>
        <taxon>Glires</taxon>
        <taxon>Rodentia</taxon>
        <taxon>Sciuromorpha</taxon>
        <taxon>Sciuridae</taxon>
        <taxon>Xerinae</taxon>
        <taxon>Marmotini</taxon>
        <taxon>Spermophilus</taxon>
    </lineage>
</organism>
<accession>A0A8C9USA7</accession>
<feature type="region of interest" description="Disordered" evidence="1">
    <location>
        <begin position="79"/>
        <end position="142"/>
    </location>
</feature>
<dbReference type="GO" id="GO:0008285">
    <property type="term" value="P:negative regulation of cell population proliferation"/>
    <property type="evidence" value="ECO:0007669"/>
    <property type="project" value="InterPro"/>
</dbReference>
<proteinExistence type="predicted"/>
<keyword evidence="3" id="KW-1185">Reference proteome</keyword>
<evidence type="ECO:0000256" key="1">
    <source>
        <dbReference type="SAM" id="MobiDB-lite"/>
    </source>
</evidence>
<evidence type="ECO:0000313" key="3">
    <source>
        <dbReference type="Proteomes" id="UP000694422"/>
    </source>
</evidence>
<dbReference type="InterPro" id="IPR010868">
    <property type="entry name" value="Tumor_suppres_ARF"/>
</dbReference>
<dbReference type="Proteomes" id="UP000694422">
    <property type="component" value="Unplaced"/>
</dbReference>
<reference evidence="2" key="1">
    <citation type="submission" date="2025-08" db="UniProtKB">
        <authorList>
            <consortium name="Ensembl"/>
        </authorList>
    </citation>
    <scope>IDENTIFICATION</scope>
</reference>
<reference evidence="2" key="2">
    <citation type="submission" date="2025-09" db="UniProtKB">
        <authorList>
            <consortium name="Ensembl"/>
        </authorList>
    </citation>
    <scope>IDENTIFICATION</scope>
</reference>
<dbReference type="AlphaFoldDB" id="A0A8C9USA7"/>
<dbReference type="Ensembl" id="ENSSDAT00000019457.1">
    <property type="protein sequence ID" value="ENSSDAP00000017114.1"/>
    <property type="gene ID" value="ENSSDAG00000015488.1"/>
</dbReference>